<evidence type="ECO:0000313" key="3">
    <source>
        <dbReference type="EMBL" id="PGH07938.1"/>
    </source>
</evidence>
<feature type="transmembrane region" description="Helical" evidence="2">
    <location>
        <begin position="113"/>
        <end position="136"/>
    </location>
</feature>
<feature type="compositionally biased region" description="Basic and acidic residues" evidence="1">
    <location>
        <begin position="560"/>
        <end position="572"/>
    </location>
</feature>
<organism evidence="3 4">
    <name type="scientific">Helicocarpus griseus UAMH5409</name>
    <dbReference type="NCBI Taxonomy" id="1447875"/>
    <lineage>
        <taxon>Eukaryota</taxon>
        <taxon>Fungi</taxon>
        <taxon>Dikarya</taxon>
        <taxon>Ascomycota</taxon>
        <taxon>Pezizomycotina</taxon>
        <taxon>Eurotiomycetes</taxon>
        <taxon>Eurotiomycetidae</taxon>
        <taxon>Onygenales</taxon>
        <taxon>Ajellomycetaceae</taxon>
        <taxon>Helicocarpus</taxon>
    </lineage>
</organism>
<feature type="transmembrane region" description="Helical" evidence="2">
    <location>
        <begin position="229"/>
        <end position="250"/>
    </location>
</feature>
<keyword evidence="4" id="KW-1185">Reference proteome</keyword>
<feature type="region of interest" description="Disordered" evidence="1">
    <location>
        <begin position="336"/>
        <end position="374"/>
    </location>
</feature>
<dbReference type="AlphaFoldDB" id="A0A2B7XH40"/>
<dbReference type="PANTHER" id="PTHR37577:SF1">
    <property type="entry name" value="INTEGRAL MEMBRANE PROTEIN"/>
    <property type="match status" value="1"/>
</dbReference>
<accession>A0A2B7XH40</accession>
<proteinExistence type="predicted"/>
<dbReference type="PANTHER" id="PTHR37577">
    <property type="entry name" value="INTEGRAL MEMBRANE PROTEIN"/>
    <property type="match status" value="1"/>
</dbReference>
<evidence type="ECO:0000256" key="1">
    <source>
        <dbReference type="SAM" id="MobiDB-lite"/>
    </source>
</evidence>
<feature type="compositionally biased region" description="Low complexity" evidence="1">
    <location>
        <begin position="515"/>
        <end position="525"/>
    </location>
</feature>
<dbReference type="InterPro" id="IPR053018">
    <property type="entry name" value="Elsinochrome_Biosynth-Asso"/>
</dbReference>
<feature type="transmembrane region" description="Helical" evidence="2">
    <location>
        <begin position="271"/>
        <end position="292"/>
    </location>
</feature>
<sequence>MDPSQTGTQGIAPMASNKSICQKTGKIRGRTRLQEKLSKSERSQVLTRFVLALSDQQLATGLAILTAGIANRCRISLYEFQVVTSLAWFSSTTHLATLYVLRHYLISHPALRHWRVFAILVSMILLCFAVITLNIAGLSSGPTQINFVTPLQCVFNGFSRGSAYETIVSSPPLLQLILRTKYKLTAQEAVEAVTEAATLNGPESRFIALGTFAGVRGSLGAISATRVSLYQLAFISNIPTIFFNLAYALTSTVSVRWITSPKLAEGARRMGFGQIVSLFLLLFPAMAAAEIYRETKAGFDGKPSKTQKDISVDITAQSATLRPSFEEKLDVPTMETDVVNPHPTRREAGDESPNASKTHVHSCEHEPGASDYQRQQRLKHAERLVEDYTEELHVELSAWYAGVGTIGLVVNLANQIFAGVCLNITNRILTIVIVSTGAGIFFFVLANQLFKAYQESDIIQKQFRERRGSNTQRRIQNITRSFAEPLALKKTGSPRILNIHRHYINDIRRVLFENETSPSETPSSTARNPENPTSDSSESIVGPRLPAQRLSTVSSSRPPSHPEFRMSSESRRSRTLPGGKENGSGAA</sequence>
<feature type="compositionally biased region" description="Polar residues" evidence="1">
    <location>
        <begin position="549"/>
        <end position="558"/>
    </location>
</feature>
<keyword evidence="2" id="KW-1133">Transmembrane helix</keyword>
<gene>
    <name evidence="3" type="ORF">AJ79_06146</name>
</gene>
<reference evidence="3 4" key="1">
    <citation type="submission" date="2017-10" db="EMBL/GenBank/DDBJ databases">
        <title>Comparative genomics in systemic dimorphic fungi from Ajellomycetaceae.</title>
        <authorList>
            <person name="Munoz J.F."/>
            <person name="Mcewen J.G."/>
            <person name="Clay O.K."/>
            <person name="Cuomo C.A."/>
        </authorList>
    </citation>
    <scope>NUCLEOTIDE SEQUENCE [LARGE SCALE GENOMIC DNA]</scope>
    <source>
        <strain evidence="3 4">UAMH5409</strain>
    </source>
</reference>
<protein>
    <submittedName>
        <fullName evidence="3">Uncharacterized protein</fullName>
    </submittedName>
</protein>
<dbReference type="OrthoDB" id="4540880at2759"/>
<feature type="region of interest" description="Disordered" evidence="1">
    <location>
        <begin position="515"/>
        <end position="587"/>
    </location>
</feature>
<feature type="transmembrane region" description="Helical" evidence="2">
    <location>
        <begin position="428"/>
        <end position="450"/>
    </location>
</feature>
<keyword evidence="2" id="KW-0812">Transmembrane</keyword>
<dbReference type="EMBL" id="PDNB01000105">
    <property type="protein sequence ID" value="PGH07938.1"/>
    <property type="molecule type" value="Genomic_DNA"/>
</dbReference>
<feature type="compositionally biased region" description="Polar residues" evidence="1">
    <location>
        <begin position="526"/>
        <end position="539"/>
    </location>
</feature>
<comment type="caution">
    <text evidence="3">The sequence shown here is derived from an EMBL/GenBank/DDBJ whole genome shotgun (WGS) entry which is preliminary data.</text>
</comment>
<evidence type="ECO:0000256" key="2">
    <source>
        <dbReference type="SAM" id="Phobius"/>
    </source>
</evidence>
<feature type="transmembrane region" description="Helical" evidence="2">
    <location>
        <begin position="82"/>
        <end position="101"/>
    </location>
</feature>
<name>A0A2B7XH40_9EURO</name>
<dbReference type="Proteomes" id="UP000223968">
    <property type="component" value="Unassembled WGS sequence"/>
</dbReference>
<keyword evidence="2" id="KW-0472">Membrane</keyword>
<evidence type="ECO:0000313" key="4">
    <source>
        <dbReference type="Proteomes" id="UP000223968"/>
    </source>
</evidence>
<feature type="transmembrane region" description="Helical" evidence="2">
    <location>
        <begin position="398"/>
        <end position="421"/>
    </location>
</feature>
<dbReference type="STRING" id="1447875.A0A2B7XH40"/>